<protein>
    <submittedName>
        <fullName evidence="2">Pyridoxamine 5'-phosphate oxidase family protein</fullName>
    </submittedName>
</protein>
<dbReference type="NCBIfam" id="TIGR04025">
    <property type="entry name" value="PPOX_FMN_DR2398"/>
    <property type="match status" value="1"/>
</dbReference>
<evidence type="ECO:0000313" key="2">
    <source>
        <dbReference type="EMBL" id="MFC0523735.1"/>
    </source>
</evidence>
<dbReference type="InterPro" id="IPR011576">
    <property type="entry name" value="Pyridox_Oxase_N"/>
</dbReference>
<dbReference type="InterPro" id="IPR024029">
    <property type="entry name" value="Pyridox_Oxase_FMN-dep"/>
</dbReference>
<dbReference type="PANTHER" id="PTHR42815:SF2">
    <property type="entry name" value="FAD-BINDING, PUTATIVE (AFU_ORTHOLOGUE AFUA_6G07600)-RELATED"/>
    <property type="match status" value="1"/>
</dbReference>
<gene>
    <name evidence="2" type="ORF">ACFFGV_09175</name>
</gene>
<dbReference type="RefSeq" id="WP_377346944.1">
    <property type="nucleotide sequence ID" value="NZ_JBHLTP010000007.1"/>
</dbReference>
<evidence type="ECO:0000259" key="1">
    <source>
        <dbReference type="Pfam" id="PF01243"/>
    </source>
</evidence>
<accession>A0ABV6LMV7</accession>
<dbReference type="EMBL" id="JBHLTP010000007">
    <property type="protein sequence ID" value="MFC0523735.1"/>
    <property type="molecule type" value="Genomic_DNA"/>
</dbReference>
<dbReference type="InterPro" id="IPR012349">
    <property type="entry name" value="Split_barrel_FMN-bd"/>
</dbReference>
<dbReference type="PANTHER" id="PTHR42815">
    <property type="entry name" value="FAD-BINDING, PUTATIVE (AFU_ORTHOLOGUE AFUA_6G07600)-RELATED"/>
    <property type="match status" value="1"/>
</dbReference>
<dbReference type="SUPFAM" id="SSF50475">
    <property type="entry name" value="FMN-binding split barrel"/>
    <property type="match status" value="1"/>
</dbReference>
<name>A0ABV6LMV7_9BACI</name>
<comment type="caution">
    <text evidence="2">The sequence shown here is derived from an EMBL/GenBank/DDBJ whole genome shotgun (WGS) entry which is preliminary data.</text>
</comment>
<proteinExistence type="predicted"/>
<keyword evidence="3" id="KW-1185">Reference proteome</keyword>
<sequence length="207" mass="23276">MFKDTVATVEELEALVGKPGKIASHKVISTLDQHCFDFIRHSPFITISTSDAQGRCDVSPRGDQPGFVHIVDEHHILIPERPGNKRVDSMRNLLENPHIGILFMIPGMEESLRINGRAFIVKDSSMLQKTEANGHVPTLGIGVEVEEAFIHCAKAFKRSKLWHPASWLKREEQLKPAKMMAAHAKSTRMSEQDVAASLHESYTKRLY</sequence>
<organism evidence="2 3">
    <name type="scientific">Pontibacillus salicampi</name>
    <dbReference type="NCBI Taxonomy" id="1449801"/>
    <lineage>
        <taxon>Bacteria</taxon>
        <taxon>Bacillati</taxon>
        <taxon>Bacillota</taxon>
        <taxon>Bacilli</taxon>
        <taxon>Bacillales</taxon>
        <taxon>Bacillaceae</taxon>
        <taxon>Pontibacillus</taxon>
    </lineage>
</organism>
<dbReference type="Proteomes" id="UP001589836">
    <property type="component" value="Unassembled WGS sequence"/>
</dbReference>
<feature type="domain" description="Pyridoxamine 5'-phosphate oxidase N-terminal" evidence="1">
    <location>
        <begin position="32"/>
        <end position="130"/>
    </location>
</feature>
<reference evidence="2 3" key="1">
    <citation type="submission" date="2024-09" db="EMBL/GenBank/DDBJ databases">
        <authorList>
            <person name="Sun Q."/>
            <person name="Mori K."/>
        </authorList>
    </citation>
    <scope>NUCLEOTIDE SEQUENCE [LARGE SCALE GENOMIC DNA]</scope>
    <source>
        <strain evidence="2 3">NCAIM B.02529</strain>
    </source>
</reference>
<dbReference type="Gene3D" id="2.30.110.10">
    <property type="entry name" value="Electron Transport, Fmn-binding Protein, Chain A"/>
    <property type="match status" value="1"/>
</dbReference>
<evidence type="ECO:0000313" key="3">
    <source>
        <dbReference type="Proteomes" id="UP001589836"/>
    </source>
</evidence>
<dbReference type="Pfam" id="PF01243">
    <property type="entry name" value="PNPOx_N"/>
    <property type="match status" value="1"/>
</dbReference>